<dbReference type="Proteomes" id="UP001207582">
    <property type="component" value="Unassembled WGS sequence"/>
</dbReference>
<sequence length="255" mass="28157">MLTTLIDDKSLGRADAPETLLDFWRGALARLEDHPSLANPDMNRELVAKGFWQDPVAIQVLLCSRASHDALAGCEGALGVHLVSTPDGDPFGDDAAFARQYRVLAVSDRSEFLSLTEDLAKDDDYPEIHLHEYLKSYLNTVFHEIAHALLFAENAALLPPSEIECMSNAGEFDHDVFDCSTGYGIRPLAIDGQDIWADDMEEAAELMEIHVEALGRQFMRHALTGDSALECFPEAFGVASELERIIARRDDPDLA</sequence>
<dbReference type="RefSeq" id="WP_264772208.1">
    <property type="nucleotide sequence ID" value="NZ_JAPDOG010000011.1"/>
</dbReference>
<evidence type="ECO:0000313" key="2">
    <source>
        <dbReference type="Proteomes" id="UP001207582"/>
    </source>
</evidence>
<accession>A0ABT3J485</accession>
<organism evidence="1 2">
    <name type="scientific">Defluviimonas salinarum</name>
    <dbReference type="NCBI Taxonomy" id="2992147"/>
    <lineage>
        <taxon>Bacteria</taxon>
        <taxon>Pseudomonadati</taxon>
        <taxon>Pseudomonadota</taxon>
        <taxon>Alphaproteobacteria</taxon>
        <taxon>Rhodobacterales</taxon>
        <taxon>Paracoccaceae</taxon>
        <taxon>Albidovulum</taxon>
    </lineage>
</organism>
<dbReference type="EMBL" id="JAPDOG010000011">
    <property type="protein sequence ID" value="MCW3782475.1"/>
    <property type="molecule type" value="Genomic_DNA"/>
</dbReference>
<gene>
    <name evidence="1" type="ORF">OM960_12860</name>
</gene>
<protein>
    <submittedName>
        <fullName evidence="1">Uncharacterized protein</fullName>
    </submittedName>
</protein>
<evidence type="ECO:0000313" key="1">
    <source>
        <dbReference type="EMBL" id="MCW3782475.1"/>
    </source>
</evidence>
<name>A0ABT3J485_9RHOB</name>
<keyword evidence="2" id="KW-1185">Reference proteome</keyword>
<comment type="caution">
    <text evidence="1">The sequence shown here is derived from an EMBL/GenBank/DDBJ whole genome shotgun (WGS) entry which is preliminary data.</text>
</comment>
<reference evidence="1 2" key="1">
    <citation type="submission" date="2022-10" db="EMBL/GenBank/DDBJ databases">
        <title>Defluviimonas sp. CAU 1641 isolated from mud.</title>
        <authorList>
            <person name="Kim W."/>
        </authorList>
    </citation>
    <scope>NUCLEOTIDE SEQUENCE [LARGE SCALE GENOMIC DNA]</scope>
    <source>
        <strain evidence="1 2">CAU 1641</strain>
    </source>
</reference>
<proteinExistence type="predicted"/>